<accession>A0A024TE19</accession>
<protein>
    <submittedName>
        <fullName evidence="1">Uncharacterized protein</fullName>
    </submittedName>
</protein>
<evidence type="ECO:0000313" key="1">
    <source>
        <dbReference type="EMBL" id="ETV92293.1"/>
    </source>
</evidence>
<dbReference type="VEuPathDB" id="FungiDB:H310_13351"/>
<sequence length="100" mass="11770">MPDDLARSLFAFRGQDADRSMLAERCWRVEVRYVVRPKLQEMVPSCLSQAMGALRYLLGLEYVQKWGRHQSRIVCIRGAAWRRLGWRKQLTGECRSALKW</sequence>
<dbReference type="RefSeq" id="XP_008879044.1">
    <property type="nucleotide sequence ID" value="XM_008880822.1"/>
</dbReference>
<dbReference type="EMBL" id="KI914001">
    <property type="protein sequence ID" value="ETV92293.1"/>
    <property type="molecule type" value="Genomic_DNA"/>
</dbReference>
<organism evidence="1">
    <name type="scientific">Aphanomyces invadans</name>
    <dbReference type="NCBI Taxonomy" id="157072"/>
    <lineage>
        <taxon>Eukaryota</taxon>
        <taxon>Sar</taxon>
        <taxon>Stramenopiles</taxon>
        <taxon>Oomycota</taxon>
        <taxon>Saprolegniomycetes</taxon>
        <taxon>Saprolegniales</taxon>
        <taxon>Verrucalvaceae</taxon>
        <taxon>Aphanomyces</taxon>
    </lineage>
</organism>
<name>A0A024TE19_9STRA</name>
<reference evidence="1" key="1">
    <citation type="submission" date="2013-12" db="EMBL/GenBank/DDBJ databases">
        <title>The Genome Sequence of Aphanomyces invadans NJM9701.</title>
        <authorList>
            <consortium name="The Broad Institute Genomics Platform"/>
            <person name="Russ C."/>
            <person name="Tyler B."/>
            <person name="van West P."/>
            <person name="Dieguez-Uribeondo J."/>
            <person name="Young S.K."/>
            <person name="Zeng Q."/>
            <person name="Gargeya S."/>
            <person name="Fitzgerald M."/>
            <person name="Abouelleil A."/>
            <person name="Alvarado L."/>
            <person name="Chapman S.B."/>
            <person name="Gainer-Dewar J."/>
            <person name="Goldberg J."/>
            <person name="Griggs A."/>
            <person name="Gujja S."/>
            <person name="Hansen M."/>
            <person name="Howarth C."/>
            <person name="Imamovic A."/>
            <person name="Ireland A."/>
            <person name="Larimer J."/>
            <person name="McCowan C."/>
            <person name="Murphy C."/>
            <person name="Pearson M."/>
            <person name="Poon T.W."/>
            <person name="Priest M."/>
            <person name="Roberts A."/>
            <person name="Saif S."/>
            <person name="Shea T."/>
            <person name="Sykes S."/>
            <person name="Wortman J."/>
            <person name="Nusbaum C."/>
            <person name="Birren B."/>
        </authorList>
    </citation>
    <scope>NUCLEOTIDE SEQUENCE [LARGE SCALE GENOMIC DNA]</scope>
    <source>
        <strain evidence="1">NJM9701</strain>
    </source>
</reference>
<dbReference type="GeneID" id="20090401"/>
<gene>
    <name evidence="1" type="ORF">H310_13351</name>
</gene>
<dbReference type="AlphaFoldDB" id="A0A024TE19"/>
<proteinExistence type="predicted"/>